<name>A0AAV0WCA5_9HEMI</name>
<evidence type="ECO:0000313" key="2">
    <source>
        <dbReference type="Proteomes" id="UP001160148"/>
    </source>
</evidence>
<sequence>MNADAAAPDAFRHRITMEILYKLDGDEAKGTCIKSDSATNSRGLLSFVCTVDDANSAFHPSIYRIKYNNILFRRSYGYIISVCRGVRAKAKGQGSCDLRT</sequence>
<keyword evidence="2" id="KW-1185">Reference proteome</keyword>
<comment type="caution">
    <text evidence="1">The sequence shown here is derived from an EMBL/GenBank/DDBJ whole genome shotgun (WGS) entry which is preliminary data.</text>
</comment>
<dbReference type="AlphaFoldDB" id="A0AAV0WCA5"/>
<reference evidence="1 2" key="1">
    <citation type="submission" date="2023-01" db="EMBL/GenBank/DDBJ databases">
        <authorList>
            <person name="Whitehead M."/>
        </authorList>
    </citation>
    <scope>NUCLEOTIDE SEQUENCE [LARGE SCALE GENOMIC DNA]</scope>
</reference>
<dbReference type="Proteomes" id="UP001160148">
    <property type="component" value="Unassembled WGS sequence"/>
</dbReference>
<proteinExistence type="predicted"/>
<dbReference type="EMBL" id="CARXXK010000002">
    <property type="protein sequence ID" value="CAI6353365.1"/>
    <property type="molecule type" value="Genomic_DNA"/>
</dbReference>
<gene>
    <name evidence="1" type="ORF">MEUPH1_LOCUS9496</name>
</gene>
<organism evidence="1 2">
    <name type="scientific">Macrosiphum euphorbiae</name>
    <name type="common">potato aphid</name>
    <dbReference type="NCBI Taxonomy" id="13131"/>
    <lineage>
        <taxon>Eukaryota</taxon>
        <taxon>Metazoa</taxon>
        <taxon>Ecdysozoa</taxon>
        <taxon>Arthropoda</taxon>
        <taxon>Hexapoda</taxon>
        <taxon>Insecta</taxon>
        <taxon>Pterygota</taxon>
        <taxon>Neoptera</taxon>
        <taxon>Paraneoptera</taxon>
        <taxon>Hemiptera</taxon>
        <taxon>Sternorrhyncha</taxon>
        <taxon>Aphidomorpha</taxon>
        <taxon>Aphidoidea</taxon>
        <taxon>Aphididae</taxon>
        <taxon>Macrosiphini</taxon>
        <taxon>Macrosiphum</taxon>
    </lineage>
</organism>
<accession>A0AAV0WCA5</accession>
<protein>
    <submittedName>
        <fullName evidence="1">Uncharacterized protein</fullName>
    </submittedName>
</protein>
<evidence type="ECO:0000313" key="1">
    <source>
        <dbReference type="EMBL" id="CAI6353365.1"/>
    </source>
</evidence>